<evidence type="ECO:0000256" key="1">
    <source>
        <dbReference type="SAM" id="Phobius"/>
    </source>
</evidence>
<feature type="transmembrane region" description="Helical" evidence="1">
    <location>
        <begin position="7"/>
        <end position="30"/>
    </location>
</feature>
<keyword evidence="1" id="KW-1133">Transmembrane helix</keyword>
<organism evidence="2">
    <name type="scientific">Anguilla anguilla</name>
    <name type="common">European freshwater eel</name>
    <name type="synonym">Muraena anguilla</name>
    <dbReference type="NCBI Taxonomy" id="7936"/>
    <lineage>
        <taxon>Eukaryota</taxon>
        <taxon>Metazoa</taxon>
        <taxon>Chordata</taxon>
        <taxon>Craniata</taxon>
        <taxon>Vertebrata</taxon>
        <taxon>Euteleostomi</taxon>
        <taxon>Actinopterygii</taxon>
        <taxon>Neopterygii</taxon>
        <taxon>Teleostei</taxon>
        <taxon>Anguilliformes</taxon>
        <taxon>Anguillidae</taxon>
        <taxon>Anguilla</taxon>
    </lineage>
</organism>
<dbReference type="EMBL" id="GBXM01079734">
    <property type="protein sequence ID" value="JAH28843.1"/>
    <property type="molecule type" value="Transcribed_RNA"/>
</dbReference>
<evidence type="ECO:0000313" key="2">
    <source>
        <dbReference type="EMBL" id="JAH28843.1"/>
    </source>
</evidence>
<reference evidence="2" key="1">
    <citation type="submission" date="2014-11" db="EMBL/GenBank/DDBJ databases">
        <authorList>
            <person name="Amaro Gonzalez C."/>
        </authorList>
    </citation>
    <scope>NUCLEOTIDE SEQUENCE</scope>
</reference>
<keyword evidence="1" id="KW-0472">Membrane</keyword>
<keyword evidence="1" id="KW-0812">Transmembrane</keyword>
<protein>
    <submittedName>
        <fullName evidence="2">Uncharacterized protein</fullName>
    </submittedName>
</protein>
<accession>A0A0E9RKI3</accession>
<reference evidence="2" key="2">
    <citation type="journal article" date="2015" name="Fish Shellfish Immunol.">
        <title>Early steps in the European eel (Anguilla anguilla)-Vibrio vulnificus interaction in the gills: Role of the RtxA13 toxin.</title>
        <authorList>
            <person name="Callol A."/>
            <person name="Pajuelo D."/>
            <person name="Ebbesson L."/>
            <person name="Teles M."/>
            <person name="MacKenzie S."/>
            <person name="Amaro C."/>
        </authorList>
    </citation>
    <scope>NUCLEOTIDE SEQUENCE</scope>
</reference>
<sequence length="31" mass="3719">MSKILFCIIFLKTGTLYVNFCYNSLFIWLIL</sequence>
<dbReference type="AlphaFoldDB" id="A0A0E9RKI3"/>
<name>A0A0E9RKI3_ANGAN</name>
<proteinExistence type="predicted"/>